<evidence type="ECO:0000313" key="3">
    <source>
        <dbReference type="EMBL" id="KAA5537049.1"/>
    </source>
</evidence>
<keyword evidence="4" id="KW-1185">Reference proteome</keyword>
<keyword evidence="2" id="KW-1133">Transmembrane helix</keyword>
<proteinExistence type="predicted"/>
<keyword evidence="2" id="KW-0472">Membrane</keyword>
<dbReference type="RefSeq" id="WP_150031625.1">
    <property type="nucleotide sequence ID" value="NZ_VWSH01000001.1"/>
</dbReference>
<gene>
    <name evidence="3" type="ORF">F0919_05080</name>
</gene>
<keyword evidence="2" id="KW-0812">Transmembrane</keyword>
<organism evidence="3 4">
    <name type="scientific">Taibaiella lutea</name>
    <dbReference type="NCBI Taxonomy" id="2608001"/>
    <lineage>
        <taxon>Bacteria</taxon>
        <taxon>Pseudomonadati</taxon>
        <taxon>Bacteroidota</taxon>
        <taxon>Chitinophagia</taxon>
        <taxon>Chitinophagales</taxon>
        <taxon>Chitinophagaceae</taxon>
        <taxon>Taibaiella</taxon>
    </lineage>
</organism>
<sequence length="174" mass="19676">MKTFVASRISAGNRLFPDKVTVEDNGITLRTPNLFGGKEKMLLYRQINSVETSNPLVGFSSIKFKTNNFDTIECKGFTKDETDEIKRLVNIGINNAFGSGNGSISRDNEVSDNRVSLERERLEIDKKRLREERADKLRQEGRPIHALMVEYSETLSIVGGVLLILFFISLSRCK</sequence>
<keyword evidence="1" id="KW-0175">Coiled coil</keyword>
<reference evidence="3 4" key="1">
    <citation type="submission" date="2019-09" db="EMBL/GenBank/DDBJ databases">
        <title>Genome sequence and assembly of Taibaiella sp.</title>
        <authorList>
            <person name="Chhetri G."/>
        </authorList>
    </citation>
    <scope>NUCLEOTIDE SEQUENCE [LARGE SCALE GENOMIC DNA]</scope>
    <source>
        <strain evidence="3 4">KVB11</strain>
    </source>
</reference>
<accession>A0A5M6CV24</accession>
<comment type="caution">
    <text evidence="3">The sequence shown here is derived from an EMBL/GenBank/DDBJ whole genome shotgun (WGS) entry which is preliminary data.</text>
</comment>
<protein>
    <recommendedName>
        <fullName evidence="5">PH domain-containing protein</fullName>
    </recommendedName>
</protein>
<evidence type="ECO:0000313" key="4">
    <source>
        <dbReference type="Proteomes" id="UP000323632"/>
    </source>
</evidence>
<dbReference type="EMBL" id="VWSH01000001">
    <property type="protein sequence ID" value="KAA5537049.1"/>
    <property type="molecule type" value="Genomic_DNA"/>
</dbReference>
<dbReference type="Proteomes" id="UP000323632">
    <property type="component" value="Unassembled WGS sequence"/>
</dbReference>
<feature type="coiled-coil region" evidence="1">
    <location>
        <begin position="112"/>
        <end position="139"/>
    </location>
</feature>
<evidence type="ECO:0008006" key="5">
    <source>
        <dbReference type="Google" id="ProtNLM"/>
    </source>
</evidence>
<dbReference type="AlphaFoldDB" id="A0A5M6CV24"/>
<evidence type="ECO:0000256" key="1">
    <source>
        <dbReference type="SAM" id="Coils"/>
    </source>
</evidence>
<name>A0A5M6CV24_9BACT</name>
<feature type="transmembrane region" description="Helical" evidence="2">
    <location>
        <begin position="151"/>
        <end position="170"/>
    </location>
</feature>
<evidence type="ECO:0000256" key="2">
    <source>
        <dbReference type="SAM" id="Phobius"/>
    </source>
</evidence>